<keyword evidence="4 9" id="KW-0732">Signal</keyword>
<keyword evidence="5" id="KW-0574">Periplasm</keyword>
<accession>A0A0Q3I5F2</accession>
<name>A0A0Q3I5F2_9HYPH</name>
<evidence type="ECO:0000256" key="7">
    <source>
        <dbReference type="ARBA" id="ARBA00023139"/>
    </source>
</evidence>
<comment type="subcellular location">
    <subcellularLocation>
        <location evidence="1">Periplasm</location>
    </subcellularLocation>
</comment>
<dbReference type="PANTHER" id="PTHR43649">
    <property type="entry name" value="ARABINOSE-BINDING PROTEIN-RELATED"/>
    <property type="match status" value="1"/>
</dbReference>
<dbReference type="OrthoDB" id="8871943at2"/>
<sequence length="460" mass="51097">MKLDRYFVAGTAVAAVVAGWSGAASAQEVLTAWFTKGFYKGEDDALLAVVDKFQKATGVKVELSLYATEDCVTKSVGAVDAGTPPDVGFCTTYDFRTTGKWAYDGKLEDVSDVIEPLKSEFQPMALSTTFLMNGKAGKKSYYAFPVEQQMMHITYWKDMLEEAGFKEADIPKTWNGYWDFWCDKVQGAMRAKGKRVYGIGHPMGIAASDTFYSFLTFANAYNAKVVDENGKIVLDQPENKKAMVEAVKSYANIFQRGCTPPSSVNWLDPDNNVAFHNRTTVATHNATISIAGKHMDDMNNAALTAEQRATAKKNYEDNIRTAEFPLKADGSKMTNLAAVKTAVIFADAKNKKRAKEFMAFFMKDENLRPFVEGSAGRWVPTTLKGIEAPFWSDGKDPHRAVVYKQYKDGTVPFQFVYNYNFTTVNAENVWAKAVNRVVQDKIPAEQAVDEMIARIKQIAG</sequence>
<keyword evidence="8" id="KW-0449">Lipoprotein</keyword>
<dbReference type="EMBL" id="LMAR01000044">
    <property type="protein sequence ID" value="KQK29965.1"/>
    <property type="molecule type" value="Genomic_DNA"/>
</dbReference>
<reference evidence="10 12" key="1">
    <citation type="submission" date="2015-10" db="EMBL/GenBank/DDBJ databases">
        <title>Draft genome of Bosea thiooxidans.</title>
        <authorList>
            <person name="Wang X."/>
        </authorList>
    </citation>
    <scope>NUCLEOTIDE SEQUENCE [LARGE SCALE GENOMIC DNA]</scope>
    <source>
        <strain evidence="10 12">CGMCC 9174</strain>
    </source>
</reference>
<evidence type="ECO:0000313" key="12">
    <source>
        <dbReference type="Proteomes" id="UP000051562"/>
    </source>
</evidence>
<evidence type="ECO:0000256" key="2">
    <source>
        <dbReference type="ARBA" id="ARBA00008520"/>
    </source>
</evidence>
<dbReference type="Pfam" id="PF13416">
    <property type="entry name" value="SBP_bac_8"/>
    <property type="match status" value="1"/>
</dbReference>
<comment type="similarity">
    <text evidence="2">Belongs to the bacterial solute-binding protein 1 family.</text>
</comment>
<evidence type="ECO:0000256" key="1">
    <source>
        <dbReference type="ARBA" id="ARBA00004418"/>
    </source>
</evidence>
<evidence type="ECO:0000256" key="8">
    <source>
        <dbReference type="ARBA" id="ARBA00023288"/>
    </source>
</evidence>
<evidence type="ECO:0000256" key="3">
    <source>
        <dbReference type="ARBA" id="ARBA00022475"/>
    </source>
</evidence>
<dbReference type="STRING" id="53254.SAMN05660750_01940"/>
<evidence type="ECO:0000313" key="13">
    <source>
        <dbReference type="Proteomes" id="UP000190130"/>
    </source>
</evidence>
<dbReference type="RefSeq" id="WP_055728765.1">
    <property type="nucleotide sequence ID" value="NZ_FUYX01000004.1"/>
</dbReference>
<feature type="chain" id="PRO_5014520334" evidence="9">
    <location>
        <begin position="27"/>
        <end position="460"/>
    </location>
</feature>
<keyword evidence="3" id="KW-1003">Cell membrane</keyword>
<keyword evidence="7" id="KW-0564">Palmitate</keyword>
<evidence type="ECO:0000256" key="6">
    <source>
        <dbReference type="ARBA" id="ARBA00023136"/>
    </source>
</evidence>
<evidence type="ECO:0000256" key="9">
    <source>
        <dbReference type="SAM" id="SignalP"/>
    </source>
</evidence>
<dbReference type="Proteomes" id="UP000051562">
    <property type="component" value="Unassembled WGS sequence"/>
</dbReference>
<dbReference type="EMBL" id="FUYX01000004">
    <property type="protein sequence ID" value="SKB69758.1"/>
    <property type="molecule type" value="Genomic_DNA"/>
</dbReference>
<dbReference type="Gene3D" id="3.40.190.10">
    <property type="entry name" value="Periplasmic binding protein-like II"/>
    <property type="match status" value="1"/>
</dbReference>
<organism evidence="10 12">
    <name type="scientific">Bosea thiooxidans</name>
    <dbReference type="NCBI Taxonomy" id="53254"/>
    <lineage>
        <taxon>Bacteria</taxon>
        <taxon>Pseudomonadati</taxon>
        <taxon>Pseudomonadota</taxon>
        <taxon>Alphaproteobacteria</taxon>
        <taxon>Hyphomicrobiales</taxon>
        <taxon>Boseaceae</taxon>
        <taxon>Bosea</taxon>
    </lineage>
</organism>
<dbReference type="PANTHER" id="PTHR43649:SF33">
    <property type="entry name" value="POLYGALACTURONAN_RHAMNOGALACTURONAN-BINDING PROTEIN YTCQ"/>
    <property type="match status" value="1"/>
</dbReference>
<keyword evidence="11" id="KW-0813">Transport</keyword>
<dbReference type="AlphaFoldDB" id="A0A0Q3I5F2"/>
<dbReference type="SUPFAM" id="SSF53850">
    <property type="entry name" value="Periplasmic binding protein-like II"/>
    <property type="match status" value="1"/>
</dbReference>
<keyword evidence="11" id="KW-0762">Sugar transport</keyword>
<gene>
    <name evidence="10" type="ORF">ARD30_16050</name>
    <name evidence="11" type="ORF">SAMN05660750_01940</name>
</gene>
<proteinExistence type="inferred from homology"/>
<keyword evidence="6" id="KW-0472">Membrane</keyword>
<protein>
    <submittedName>
        <fullName evidence="10">ABC transporter substrate-binding protein</fullName>
    </submittedName>
    <submittedName>
        <fullName evidence="11">Multiple sugar transport system substrate-binding protein</fullName>
    </submittedName>
</protein>
<feature type="signal peptide" evidence="9">
    <location>
        <begin position="1"/>
        <end position="26"/>
    </location>
</feature>
<evidence type="ECO:0000313" key="10">
    <source>
        <dbReference type="EMBL" id="KQK29965.1"/>
    </source>
</evidence>
<dbReference type="InterPro" id="IPR006059">
    <property type="entry name" value="SBP"/>
</dbReference>
<keyword evidence="12" id="KW-1185">Reference proteome</keyword>
<dbReference type="InterPro" id="IPR050490">
    <property type="entry name" value="Bact_solute-bd_prot1"/>
</dbReference>
<reference evidence="11 13" key="2">
    <citation type="submission" date="2017-02" db="EMBL/GenBank/DDBJ databases">
        <authorList>
            <person name="Peterson S.W."/>
        </authorList>
    </citation>
    <scope>NUCLEOTIDE SEQUENCE [LARGE SCALE GENOMIC DNA]</scope>
    <source>
        <strain evidence="11 13">DSM 9653</strain>
    </source>
</reference>
<dbReference type="Proteomes" id="UP000190130">
    <property type="component" value="Unassembled WGS sequence"/>
</dbReference>
<evidence type="ECO:0000256" key="5">
    <source>
        <dbReference type="ARBA" id="ARBA00022764"/>
    </source>
</evidence>
<evidence type="ECO:0000256" key="4">
    <source>
        <dbReference type="ARBA" id="ARBA00022729"/>
    </source>
</evidence>
<evidence type="ECO:0000313" key="11">
    <source>
        <dbReference type="EMBL" id="SKB69758.1"/>
    </source>
</evidence>
<dbReference type="GO" id="GO:0042597">
    <property type="term" value="C:periplasmic space"/>
    <property type="evidence" value="ECO:0007669"/>
    <property type="project" value="UniProtKB-SubCell"/>
</dbReference>